<dbReference type="EMBL" id="JAFDVD010000001">
    <property type="protein sequence ID" value="MBM6398825.1"/>
    <property type="molecule type" value="Genomic_DNA"/>
</dbReference>
<feature type="region of interest" description="Disordered" evidence="2">
    <location>
        <begin position="1"/>
        <end position="26"/>
    </location>
</feature>
<comment type="caution">
    <text evidence="4">The sequence shown here is derived from an EMBL/GenBank/DDBJ whole genome shotgun (WGS) entry which is preliminary data.</text>
</comment>
<dbReference type="PANTHER" id="PTHR48081">
    <property type="entry name" value="AB HYDROLASE SUPERFAMILY PROTEIN C4A8.06C"/>
    <property type="match status" value="1"/>
</dbReference>
<keyword evidence="1 4" id="KW-0378">Hydrolase</keyword>
<evidence type="ECO:0000256" key="1">
    <source>
        <dbReference type="ARBA" id="ARBA00022801"/>
    </source>
</evidence>
<dbReference type="InterPro" id="IPR050300">
    <property type="entry name" value="GDXG_lipolytic_enzyme"/>
</dbReference>
<dbReference type="Gene3D" id="3.40.50.1820">
    <property type="entry name" value="alpha/beta hydrolase"/>
    <property type="match status" value="1"/>
</dbReference>
<feature type="domain" description="Peptidase S9 prolyl oligopeptidase catalytic" evidence="3">
    <location>
        <begin position="97"/>
        <end position="230"/>
    </location>
</feature>
<evidence type="ECO:0000313" key="4">
    <source>
        <dbReference type="EMBL" id="MBM6398825.1"/>
    </source>
</evidence>
<proteinExistence type="predicted"/>
<reference evidence="4" key="1">
    <citation type="submission" date="2021-02" db="EMBL/GenBank/DDBJ databases">
        <title>Phycicoccus sp. MQZ13P-5T, whole genome shotgun sequence.</title>
        <authorList>
            <person name="Tuo L."/>
        </authorList>
    </citation>
    <scope>NUCLEOTIDE SEQUENCE</scope>
    <source>
        <strain evidence="4">MQZ13P-5</strain>
    </source>
</reference>
<dbReference type="InterPro" id="IPR029058">
    <property type="entry name" value="AB_hydrolase_fold"/>
</dbReference>
<protein>
    <submittedName>
        <fullName evidence="4">Alpha/beta fold hydrolase</fullName>
    </submittedName>
</protein>
<dbReference type="SUPFAM" id="SSF53474">
    <property type="entry name" value="alpha/beta-Hydrolases"/>
    <property type="match status" value="1"/>
</dbReference>
<dbReference type="GO" id="GO:0016787">
    <property type="term" value="F:hydrolase activity"/>
    <property type="evidence" value="ECO:0007669"/>
    <property type="project" value="UniProtKB-KW"/>
</dbReference>
<evidence type="ECO:0000256" key="2">
    <source>
        <dbReference type="SAM" id="MobiDB-lite"/>
    </source>
</evidence>
<organism evidence="4 5">
    <name type="scientific">Phycicoccus sonneratiae</name>
    <dbReference type="NCBI Taxonomy" id="2807628"/>
    <lineage>
        <taxon>Bacteria</taxon>
        <taxon>Bacillati</taxon>
        <taxon>Actinomycetota</taxon>
        <taxon>Actinomycetes</taxon>
        <taxon>Micrococcales</taxon>
        <taxon>Intrasporangiaceae</taxon>
        <taxon>Phycicoccus</taxon>
    </lineage>
</organism>
<dbReference type="Pfam" id="PF00326">
    <property type="entry name" value="Peptidase_S9"/>
    <property type="match status" value="1"/>
</dbReference>
<name>A0ABS2CG21_9MICO</name>
<dbReference type="InterPro" id="IPR001375">
    <property type="entry name" value="Peptidase_S9_cat"/>
</dbReference>
<accession>A0ABS2CG21</accession>
<dbReference type="Proteomes" id="UP001430172">
    <property type="component" value="Unassembled WGS sequence"/>
</dbReference>
<evidence type="ECO:0000313" key="5">
    <source>
        <dbReference type="Proteomes" id="UP001430172"/>
    </source>
</evidence>
<sequence length="261" mass="27422">MSDDVMTRPARQPDRTEVTGPEQTDVYDVFDPEPHRARGITVALVHGGFWRPTYDRTHLGPLAEALARDGFHVANLEYPRTGMPGGGWPGTADALRATLAAARADTDLPDTLVLVGHSAGGHLVTWLASEDRVEDLVGAVALGPVADLGAADRLHLGDDAARAFLGGAPDEVPDAWAAADPARQRLSAPVALVSGEHDDVVPPEVAASYAATRTDADADATTATARGADHFDLVDPEHPAYLLLLAEVEELTLGRGGPHHA</sequence>
<dbReference type="RefSeq" id="WP_204129323.1">
    <property type="nucleotide sequence ID" value="NZ_JAFDVD010000001.1"/>
</dbReference>
<keyword evidence="5" id="KW-1185">Reference proteome</keyword>
<gene>
    <name evidence="4" type="ORF">JQN70_00320</name>
</gene>
<evidence type="ECO:0000259" key="3">
    <source>
        <dbReference type="Pfam" id="PF00326"/>
    </source>
</evidence>